<accession>A0A084EIX4</accession>
<evidence type="ECO:0000313" key="5">
    <source>
        <dbReference type="Proteomes" id="UP000464086"/>
    </source>
</evidence>
<evidence type="ECO:0000313" key="2">
    <source>
        <dbReference type="EMBL" id="KEZ17916.1"/>
    </source>
</evidence>
<feature type="transmembrane region" description="Helical" evidence="1">
    <location>
        <begin position="33"/>
        <end position="56"/>
    </location>
</feature>
<organism evidence="2 4">
    <name type="scientific">Sphingobium yanoikuyae</name>
    <name type="common">Sphingomonas yanoikuyae</name>
    <dbReference type="NCBI Taxonomy" id="13690"/>
    <lineage>
        <taxon>Bacteria</taxon>
        <taxon>Pseudomonadati</taxon>
        <taxon>Pseudomonadota</taxon>
        <taxon>Alphaproteobacteria</taxon>
        <taxon>Sphingomonadales</taxon>
        <taxon>Sphingomonadaceae</taxon>
        <taxon>Sphingobium</taxon>
    </lineage>
</organism>
<evidence type="ECO:0000313" key="4">
    <source>
        <dbReference type="Proteomes" id="UP000028534"/>
    </source>
</evidence>
<protein>
    <submittedName>
        <fullName evidence="2">Uncharacterized protein</fullName>
    </submittedName>
</protein>
<feature type="transmembrane region" description="Helical" evidence="1">
    <location>
        <begin position="7"/>
        <end position="27"/>
    </location>
</feature>
<keyword evidence="1" id="KW-0812">Transmembrane</keyword>
<dbReference type="PATRIC" id="fig|13690.10.peg.3170"/>
<dbReference type="AlphaFoldDB" id="A0A084EIX4"/>
<name>A0A084EIX4_SPHYA</name>
<reference evidence="3 5" key="2">
    <citation type="submission" date="2019-12" db="EMBL/GenBank/DDBJ databases">
        <title>Functional and genomic insights into the Sphingobium yanoikuyae YC-JY1, a bacterium efficiently degrading bisphenol A.</title>
        <authorList>
            <person name="Jia Y."/>
            <person name="Li X."/>
            <person name="Wang J."/>
            <person name="Eltoukhy A."/>
            <person name="Lamraoui I."/>
            <person name="Yan Y."/>
        </authorList>
    </citation>
    <scope>NUCLEOTIDE SEQUENCE [LARGE SCALE GENOMIC DNA]</scope>
    <source>
        <strain evidence="3 5">YC-JY1</strain>
    </source>
</reference>
<reference evidence="2 4" key="1">
    <citation type="submission" date="2014-03" db="EMBL/GenBank/DDBJ databases">
        <title>Genome sequence of Sphingobium yanoikuyae B1.</title>
        <authorList>
            <person name="Gan H.M."/>
            <person name="Gan H.Y."/>
            <person name="Savka M.A."/>
        </authorList>
    </citation>
    <scope>NUCLEOTIDE SEQUENCE [LARGE SCALE GENOMIC DNA]</scope>
    <source>
        <strain evidence="2 4">B1</strain>
    </source>
</reference>
<keyword evidence="1" id="KW-1133">Transmembrane helix</keyword>
<dbReference type="Proteomes" id="UP000028534">
    <property type="component" value="Unassembled WGS sequence"/>
</dbReference>
<evidence type="ECO:0000256" key="1">
    <source>
        <dbReference type="SAM" id="Phobius"/>
    </source>
</evidence>
<proteinExistence type="predicted"/>
<keyword evidence="1" id="KW-0472">Membrane</keyword>
<evidence type="ECO:0000313" key="3">
    <source>
        <dbReference type="EMBL" id="QHD66985.1"/>
    </source>
</evidence>
<dbReference type="RefSeq" id="WP_155186304.1">
    <property type="nucleotide sequence ID" value="NZ_CP047218.1"/>
</dbReference>
<sequence length="195" mass="20807">MRWLERLGFLVAGGVISATILLALGKIELAGDFAANVAGATIGGIISIGLAVMMFAHERRVATRDAVALAASQRERAIQEALRYVRAIRDCVIGAKAITINNCDRITTSLKDASALARRALEDVNLTDFPLRLAMADAARIGHQTAETLAQQVQTSGAQDANIHIAGTDGTIDHAEAHLTQLIDDYTRLRLLPAV</sequence>
<dbReference type="EMBL" id="JGVR01000019">
    <property type="protein sequence ID" value="KEZ17916.1"/>
    <property type="molecule type" value="Genomic_DNA"/>
</dbReference>
<dbReference type="EMBL" id="CP047218">
    <property type="protein sequence ID" value="QHD66985.1"/>
    <property type="molecule type" value="Genomic_DNA"/>
</dbReference>
<gene>
    <name evidence="2" type="ORF">CP98_03091</name>
    <name evidence="3" type="ORF">GS397_07920</name>
</gene>
<dbReference type="Proteomes" id="UP000464086">
    <property type="component" value="Chromosome"/>
</dbReference>